<protein>
    <recommendedName>
        <fullName evidence="6">HAT C-terminal dimerisation domain-containing protein</fullName>
    </recommendedName>
</protein>
<dbReference type="EMBL" id="OZ020096">
    <property type="protein sequence ID" value="CAK9256442.1"/>
    <property type="molecule type" value="Genomic_DNA"/>
</dbReference>
<gene>
    <name evidence="7" type="ORF">CSSPJE1EN1_LOCUS1920</name>
</gene>
<keyword evidence="4" id="KW-0862">Zinc</keyword>
<reference evidence="7 8" key="1">
    <citation type="submission" date="2024-02" db="EMBL/GenBank/DDBJ databases">
        <authorList>
            <consortium name="ELIXIR-Norway"/>
            <consortium name="Elixir Norway"/>
        </authorList>
    </citation>
    <scope>NUCLEOTIDE SEQUENCE [LARGE SCALE GENOMIC DNA]</scope>
</reference>
<comment type="subcellular location">
    <subcellularLocation>
        <location evidence="1">Nucleus</location>
    </subcellularLocation>
</comment>
<dbReference type="Proteomes" id="UP001497444">
    <property type="component" value="Chromosome 1"/>
</dbReference>
<dbReference type="PANTHER" id="PTHR46481">
    <property type="entry name" value="ZINC FINGER BED DOMAIN-CONTAINING PROTEIN 4"/>
    <property type="match status" value="1"/>
</dbReference>
<dbReference type="PANTHER" id="PTHR46481:SF10">
    <property type="entry name" value="ZINC FINGER BED DOMAIN-CONTAINING PROTEIN 39"/>
    <property type="match status" value="1"/>
</dbReference>
<evidence type="ECO:0000256" key="1">
    <source>
        <dbReference type="ARBA" id="ARBA00004123"/>
    </source>
</evidence>
<keyword evidence="3" id="KW-0863">Zinc-finger</keyword>
<evidence type="ECO:0000256" key="4">
    <source>
        <dbReference type="ARBA" id="ARBA00022833"/>
    </source>
</evidence>
<proteinExistence type="predicted"/>
<accession>A0ABP0VQI2</accession>
<dbReference type="InterPro" id="IPR052035">
    <property type="entry name" value="ZnF_BED_domain_contain"/>
</dbReference>
<evidence type="ECO:0000313" key="8">
    <source>
        <dbReference type="Proteomes" id="UP001497444"/>
    </source>
</evidence>
<keyword evidence="2" id="KW-0479">Metal-binding</keyword>
<feature type="domain" description="HAT C-terminal dimerisation" evidence="6">
    <location>
        <begin position="16"/>
        <end position="94"/>
    </location>
</feature>
<dbReference type="InterPro" id="IPR008906">
    <property type="entry name" value="HATC_C_dom"/>
</dbReference>
<evidence type="ECO:0000256" key="5">
    <source>
        <dbReference type="ARBA" id="ARBA00023242"/>
    </source>
</evidence>
<dbReference type="SUPFAM" id="SSF53098">
    <property type="entry name" value="Ribonuclease H-like"/>
    <property type="match status" value="1"/>
</dbReference>
<organism evidence="7 8">
    <name type="scientific">Sphagnum jensenii</name>
    <dbReference type="NCBI Taxonomy" id="128206"/>
    <lineage>
        <taxon>Eukaryota</taxon>
        <taxon>Viridiplantae</taxon>
        <taxon>Streptophyta</taxon>
        <taxon>Embryophyta</taxon>
        <taxon>Bryophyta</taxon>
        <taxon>Sphagnophytina</taxon>
        <taxon>Sphagnopsida</taxon>
        <taxon>Sphagnales</taxon>
        <taxon>Sphagnaceae</taxon>
        <taxon>Sphagnum</taxon>
    </lineage>
</organism>
<evidence type="ECO:0000256" key="3">
    <source>
        <dbReference type="ARBA" id="ARBA00022771"/>
    </source>
</evidence>
<evidence type="ECO:0000259" key="6">
    <source>
        <dbReference type="Pfam" id="PF05699"/>
    </source>
</evidence>
<keyword evidence="5" id="KW-0539">Nucleus</keyword>
<dbReference type="InterPro" id="IPR012337">
    <property type="entry name" value="RNaseH-like_sf"/>
</dbReference>
<dbReference type="Pfam" id="PF05699">
    <property type="entry name" value="Dimer_Tnp_hAT"/>
    <property type="match status" value="1"/>
</dbReference>
<keyword evidence="8" id="KW-1185">Reference proteome</keyword>
<sequence>MFKQVQNVGDEIGDEVKKYMGLGVVTSSLFIDMMEWWTTRKDVFPAHYHMAADYLGMPATSTPSKCVNSMGRREFTVARQSLSSSVFIQMMCLHS</sequence>
<name>A0ABP0VQI2_9BRYO</name>
<evidence type="ECO:0000256" key="2">
    <source>
        <dbReference type="ARBA" id="ARBA00022723"/>
    </source>
</evidence>
<evidence type="ECO:0000313" key="7">
    <source>
        <dbReference type="EMBL" id="CAK9256442.1"/>
    </source>
</evidence>